<evidence type="ECO:0000259" key="1">
    <source>
        <dbReference type="Pfam" id="PF13635"/>
    </source>
</evidence>
<dbReference type="Proteomes" id="UP001589750">
    <property type="component" value="Unassembled WGS sequence"/>
</dbReference>
<dbReference type="InterPro" id="IPR025420">
    <property type="entry name" value="DUF4143"/>
</dbReference>
<sequence>MDYAVRSLDAELAQTAEATVGHLRTRNGDHEVDLVVEGPDGRVVGIEVKLAAAVEDRDVRHLHWLREQLPRDVVGLVVITSGSRAYRRPDGVAVVPLGLLGP</sequence>
<evidence type="ECO:0000313" key="2">
    <source>
        <dbReference type="EMBL" id="MFB9313713.1"/>
    </source>
</evidence>
<dbReference type="EMBL" id="JBHMDG010000012">
    <property type="protein sequence ID" value="MFB9313713.1"/>
    <property type="molecule type" value="Genomic_DNA"/>
</dbReference>
<protein>
    <submittedName>
        <fullName evidence="2">DUF4143 domain-containing protein</fullName>
    </submittedName>
</protein>
<feature type="domain" description="DUF4143" evidence="1">
    <location>
        <begin position="13"/>
        <end position="50"/>
    </location>
</feature>
<name>A0ABV5KAF4_9ACTN</name>
<dbReference type="Pfam" id="PF13635">
    <property type="entry name" value="DUF4143"/>
    <property type="match status" value="1"/>
</dbReference>
<gene>
    <name evidence="2" type="ORF">ACFFRI_11725</name>
</gene>
<evidence type="ECO:0000313" key="3">
    <source>
        <dbReference type="Proteomes" id="UP001589750"/>
    </source>
</evidence>
<comment type="caution">
    <text evidence="2">The sequence shown here is derived from an EMBL/GenBank/DDBJ whole genome shotgun (WGS) entry which is preliminary data.</text>
</comment>
<dbReference type="RefSeq" id="WP_170215240.1">
    <property type="nucleotide sequence ID" value="NZ_JBHMDG010000012.1"/>
</dbReference>
<dbReference type="PANTHER" id="PTHR43566:SF2">
    <property type="entry name" value="DUF4143 DOMAIN-CONTAINING PROTEIN"/>
    <property type="match status" value="1"/>
</dbReference>
<proteinExistence type="predicted"/>
<organism evidence="2 3">
    <name type="scientific">Nocardioides plantarum</name>
    <dbReference type="NCBI Taxonomy" id="29299"/>
    <lineage>
        <taxon>Bacteria</taxon>
        <taxon>Bacillati</taxon>
        <taxon>Actinomycetota</taxon>
        <taxon>Actinomycetes</taxon>
        <taxon>Propionibacteriales</taxon>
        <taxon>Nocardioidaceae</taxon>
        <taxon>Nocardioides</taxon>
    </lineage>
</organism>
<reference evidence="2 3" key="1">
    <citation type="submission" date="2024-09" db="EMBL/GenBank/DDBJ databases">
        <authorList>
            <person name="Sun Q."/>
            <person name="Mori K."/>
        </authorList>
    </citation>
    <scope>NUCLEOTIDE SEQUENCE [LARGE SCALE GENOMIC DNA]</scope>
    <source>
        <strain evidence="2 3">JCM 9626</strain>
    </source>
</reference>
<dbReference type="PANTHER" id="PTHR43566">
    <property type="entry name" value="CONSERVED PROTEIN"/>
    <property type="match status" value="1"/>
</dbReference>
<accession>A0ABV5KAF4</accession>
<keyword evidence="3" id="KW-1185">Reference proteome</keyword>